<proteinExistence type="predicted"/>
<dbReference type="Proteomes" id="UP000218083">
    <property type="component" value="Unassembled WGS sequence"/>
</dbReference>
<protein>
    <submittedName>
        <fullName evidence="1">Uncharacterized protein</fullName>
    </submittedName>
</protein>
<dbReference type="AlphaFoldDB" id="A0A2A2FER2"/>
<accession>A0A2A2FER2</accession>
<dbReference type="EMBL" id="NSKC01000005">
    <property type="protein sequence ID" value="PAU83157.1"/>
    <property type="molecule type" value="Genomic_DNA"/>
</dbReference>
<reference evidence="1 2" key="1">
    <citation type="submission" date="2017-08" db="EMBL/GenBank/DDBJ databases">
        <title>The strain WRN001 was isolated from Binhai saline alkaline soil, Tianjin, China.</title>
        <authorList>
            <person name="Liu D."/>
            <person name="Zhang G."/>
        </authorList>
    </citation>
    <scope>NUCLEOTIDE SEQUENCE [LARGE SCALE GENOMIC DNA]</scope>
    <source>
        <strain evidence="1 2">WN019</strain>
    </source>
</reference>
<evidence type="ECO:0000313" key="2">
    <source>
        <dbReference type="Proteomes" id="UP000218083"/>
    </source>
</evidence>
<dbReference type="RefSeq" id="WP_095637123.1">
    <property type="nucleotide sequence ID" value="NZ_NSKC01000005.1"/>
</dbReference>
<gene>
    <name evidence="1" type="ORF">CK500_10130</name>
</gene>
<name>A0A2A2FER2_9EURY</name>
<comment type="caution">
    <text evidence="1">The sequence shown here is derived from an EMBL/GenBank/DDBJ whole genome shotgun (WGS) entry which is preliminary data.</text>
</comment>
<sequence>MSSENALARLADDIATVIPTVDRDTEGQYGAGIGSEDEPRQVELLVEELQRHSSTYRETQLEVPYPDGSESCDLVLPDGTPVECKLLRYWRANGDPEDSMPKRVFSPFHEHTLLSDAQKLSESEFDRDGGLLGLFYERSDDDPETVDCLPGQYTAERLADKTARDIEYWFDIDVDVCGVAEFDGLQHPVQAQGAAITWKIQSGR</sequence>
<dbReference type="OrthoDB" id="193791at2157"/>
<evidence type="ECO:0000313" key="1">
    <source>
        <dbReference type="EMBL" id="PAU83157.1"/>
    </source>
</evidence>
<organism evidence="1 2">
    <name type="scientific">Halorubrum salipaludis</name>
    <dbReference type="NCBI Taxonomy" id="2032630"/>
    <lineage>
        <taxon>Archaea</taxon>
        <taxon>Methanobacteriati</taxon>
        <taxon>Methanobacteriota</taxon>
        <taxon>Stenosarchaea group</taxon>
        <taxon>Halobacteria</taxon>
        <taxon>Halobacteriales</taxon>
        <taxon>Haloferacaceae</taxon>
        <taxon>Halorubrum</taxon>
    </lineage>
</organism>
<keyword evidence="2" id="KW-1185">Reference proteome</keyword>